<protein>
    <recommendedName>
        <fullName evidence="2">Reverse transcriptase Ty1/copia-type domain-containing protein</fullName>
    </recommendedName>
</protein>
<evidence type="ECO:0008006" key="2">
    <source>
        <dbReference type="Google" id="ProtNLM"/>
    </source>
</evidence>
<dbReference type="EMBL" id="GILB01002508">
    <property type="protein sequence ID" value="NUU82841.1"/>
    <property type="molecule type" value="Transcribed_RNA"/>
</dbReference>
<evidence type="ECO:0000313" key="1">
    <source>
        <dbReference type="EMBL" id="NUU82841.1"/>
    </source>
</evidence>
<accession>A0A6M2ED13</accession>
<sequence>MLSPLSLQLEDMGALHYFLGVEVLPPRDGIFLSQHKYINDLLHNTKMNGAQEVRTPLSTSLPLKLHDGTASFDSTEYRKGSGKSSIPFPHSTRHLFRCE</sequence>
<name>A0A6M2ED13_9ROSI</name>
<reference evidence="1" key="1">
    <citation type="submission" date="2020-03" db="EMBL/GenBank/DDBJ databases">
        <authorList>
            <person name="Zhang R."/>
        </authorList>
    </citation>
    <scope>NUCLEOTIDE SEQUENCE</scope>
</reference>
<proteinExistence type="predicted"/>
<organism evidence="1">
    <name type="scientific">Populus davidiana</name>
    <dbReference type="NCBI Taxonomy" id="266767"/>
    <lineage>
        <taxon>Eukaryota</taxon>
        <taxon>Viridiplantae</taxon>
        <taxon>Streptophyta</taxon>
        <taxon>Embryophyta</taxon>
        <taxon>Tracheophyta</taxon>
        <taxon>Spermatophyta</taxon>
        <taxon>Magnoliopsida</taxon>
        <taxon>eudicotyledons</taxon>
        <taxon>Gunneridae</taxon>
        <taxon>Pentapetalae</taxon>
        <taxon>rosids</taxon>
        <taxon>fabids</taxon>
        <taxon>Malpighiales</taxon>
        <taxon>Salicaceae</taxon>
        <taxon>Saliceae</taxon>
        <taxon>Populus</taxon>
    </lineage>
</organism>
<dbReference type="AlphaFoldDB" id="A0A6M2ED13"/>